<feature type="transmembrane region" description="Helical" evidence="1">
    <location>
        <begin position="38"/>
        <end position="58"/>
    </location>
</feature>
<evidence type="ECO:0000313" key="2">
    <source>
        <dbReference type="EMBL" id="GMT23164.1"/>
    </source>
</evidence>
<organism evidence="2 3">
    <name type="scientific">Pristionchus fissidentatus</name>
    <dbReference type="NCBI Taxonomy" id="1538716"/>
    <lineage>
        <taxon>Eukaryota</taxon>
        <taxon>Metazoa</taxon>
        <taxon>Ecdysozoa</taxon>
        <taxon>Nematoda</taxon>
        <taxon>Chromadorea</taxon>
        <taxon>Rhabditida</taxon>
        <taxon>Rhabditina</taxon>
        <taxon>Diplogasteromorpha</taxon>
        <taxon>Diplogasteroidea</taxon>
        <taxon>Neodiplogasteridae</taxon>
        <taxon>Pristionchus</taxon>
    </lineage>
</organism>
<feature type="non-terminal residue" evidence="2">
    <location>
        <position position="1"/>
    </location>
</feature>
<evidence type="ECO:0008006" key="4">
    <source>
        <dbReference type="Google" id="ProtNLM"/>
    </source>
</evidence>
<evidence type="ECO:0000313" key="3">
    <source>
        <dbReference type="Proteomes" id="UP001432322"/>
    </source>
</evidence>
<accession>A0AAV5VUC7</accession>
<comment type="caution">
    <text evidence="2">The sequence shown here is derived from an EMBL/GenBank/DDBJ whole genome shotgun (WGS) entry which is preliminary data.</text>
</comment>
<reference evidence="2" key="1">
    <citation type="submission" date="2023-10" db="EMBL/GenBank/DDBJ databases">
        <title>Genome assembly of Pristionchus species.</title>
        <authorList>
            <person name="Yoshida K."/>
            <person name="Sommer R.J."/>
        </authorList>
    </citation>
    <scope>NUCLEOTIDE SEQUENCE</scope>
    <source>
        <strain evidence="2">RS5133</strain>
    </source>
</reference>
<sequence>ISFSFPFISLFIIAIQWTFSVIVIAGFYAGIISLFVKLFIMGVEWAISVITFSTLPYISRRSYELAMTNSSRRYHNRYQSIENIRTAQVLNRLVRFLSVSEIFLLTYYT</sequence>
<proteinExistence type="predicted"/>
<dbReference type="AlphaFoldDB" id="A0AAV5VUC7"/>
<protein>
    <recommendedName>
        <fullName evidence="4">G protein-coupled receptor</fullName>
    </recommendedName>
</protein>
<name>A0AAV5VUC7_9BILA</name>
<evidence type="ECO:0000256" key="1">
    <source>
        <dbReference type="SAM" id="Phobius"/>
    </source>
</evidence>
<keyword evidence="1" id="KW-0812">Transmembrane</keyword>
<dbReference type="Proteomes" id="UP001432322">
    <property type="component" value="Unassembled WGS sequence"/>
</dbReference>
<feature type="transmembrane region" description="Helical" evidence="1">
    <location>
        <begin position="7"/>
        <end position="32"/>
    </location>
</feature>
<dbReference type="EMBL" id="BTSY01000004">
    <property type="protein sequence ID" value="GMT23164.1"/>
    <property type="molecule type" value="Genomic_DNA"/>
</dbReference>
<gene>
    <name evidence="2" type="ORF">PFISCL1PPCAC_14461</name>
</gene>
<feature type="non-terminal residue" evidence="2">
    <location>
        <position position="109"/>
    </location>
</feature>
<keyword evidence="1" id="KW-0472">Membrane</keyword>
<keyword evidence="3" id="KW-1185">Reference proteome</keyword>
<keyword evidence="1" id="KW-1133">Transmembrane helix</keyword>